<dbReference type="Pfam" id="PF20216">
    <property type="entry name" value="DUF6576"/>
    <property type="match status" value="1"/>
</dbReference>
<dbReference type="PANTHER" id="PTHR43731">
    <property type="entry name" value="RHOMBOID PROTEASE"/>
    <property type="match status" value="1"/>
</dbReference>
<evidence type="ECO:0000256" key="4">
    <source>
        <dbReference type="ARBA" id="ARBA00022801"/>
    </source>
</evidence>
<evidence type="ECO:0000313" key="10">
    <source>
        <dbReference type="EMBL" id="ANE51328.1"/>
    </source>
</evidence>
<evidence type="ECO:0000256" key="1">
    <source>
        <dbReference type="ARBA" id="ARBA00004141"/>
    </source>
</evidence>
<feature type="transmembrane region" description="Helical" evidence="7">
    <location>
        <begin position="131"/>
        <end position="156"/>
    </location>
</feature>
<gene>
    <name evidence="10" type="ORF">SY85_13210</name>
</gene>
<dbReference type="RefSeq" id="WP_066405236.1">
    <property type="nucleotide sequence ID" value="NZ_CP011390.1"/>
</dbReference>
<protein>
    <submittedName>
        <fullName evidence="10">Rhomboid family protein</fullName>
    </submittedName>
</protein>
<evidence type="ECO:0000259" key="9">
    <source>
        <dbReference type="Pfam" id="PF20216"/>
    </source>
</evidence>
<dbReference type="Pfam" id="PF01694">
    <property type="entry name" value="Rhomboid"/>
    <property type="match status" value="1"/>
</dbReference>
<dbReference type="GO" id="GO:0016020">
    <property type="term" value="C:membrane"/>
    <property type="evidence" value="ECO:0007669"/>
    <property type="project" value="UniProtKB-SubCell"/>
</dbReference>
<dbReference type="OrthoDB" id="9807874at2"/>
<comment type="similarity">
    <text evidence="2">Belongs to the peptidase S54 family.</text>
</comment>
<feature type="domain" description="DUF6576" evidence="9">
    <location>
        <begin position="229"/>
        <end position="275"/>
    </location>
</feature>
<dbReference type="Proteomes" id="UP000077177">
    <property type="component" value="Chromosome"/>
</dbReference>
<evidence type="ECO:0000259" key="8">
    <source>
        <dbReference type="Pfam" id="PF01694"/>
    </source>
</evidence>
<organism evidence="10 11">
    <name type="scientific">Flavisolibacter tropicus</name>
    <dbReference type="NCBI Taxonomy" id="1492898"/>
    <lineage>
        <taxon>Bacteria</taxon>
        <taxon>Pseudomonadati</taxon>
        <taxon>Bacteroidota</taxon>
        <taxon>Chitinophagia</taxon>
        <taxon>Chitinophagales</taxon>
        <taxon>Chitinophagaceae</taxon>
        <taxon>Flavisolibacter</taxon>
    </lineage>
</organism>
<evidence type="ECO:0000256" key="3">
    <source>
        <dbReference type="ARBA" id="ARBA00022692"/>
    </source>
</evidence>
<evidence type="ECO:0000256" key="5">
    <source>
        <dbReference type="ARBA" id="ARBA00022989"/>
    </source>
</evidence>
<dbReference type="InterPro" id="IPR046483">
    <property type="entry name" value="DUF6576"/>
</dbReference>
<keyword evidence="4" id="KW-0378">Hydrolase</keyword>
<dbReference type="STRING" id="1492898.SY85_13210"/>
<evidence type="ECO:0000313" key="11">
    <source>
        <dbReference type="Proteomes" id="UP000077177"/>
    </source>
</evidence>
<feature type="transmembrane region" description="Helical" evidence="7">
    <location>
        <begin position="78"/>
        <end position="99"/>
    </location>
</feature>
<evidence type="ECO:0000256" key="7">
    <source>
        <dbReference type="SAM" id="Phobius"/>
    </source>
</evidence>
<evidence type="ECO:0000256" key="2">
    <source>
        <dbReference type="ARBA" id="ARBA00009045"/>
    </source>
</evidence>
<feature type="domain" description="Peptidase S54 rhomboid" evidence="8">
    <location>
        <begin position="40"/>
        <end position="183"/>
    </location>
</feature>
<keyword evidence="5 7" id="KW-1133">Transmembrane helix</keyword>
<feature type="transmembrane region" description="Helical" evidence="7">
    <location>
        <begin position="48"/>
        <end position="66"/>
    </location>
</feature>
<keyword evidence="3 7" id="KW-0812">Transmembrane</keyword>
<name>A0A172TWI4_9BACT</name>
<sequence length="277" mass="31623">MIALLLILVNVLVSYKGFKDHAFFDRYKFSVDSIRLYKDYKRLITSDFLHVSWTHLLFNMLSLYIFSSSVEAYLGSAYFLLIYVVSIIGCNLLTLLIHWRDGDYSSVGASGAVSGVIFAAIALFPGMRMGFFFLPFFNIPAWIFGVLYVAFSIWGIKSKSDNIGHEAHLGGALVGMGMALLIHPEAFAQNYLPILLITIPAIVFLYLIVKRPHLLLVDNFYFKTHSDHYSVDHKYNEERVTRQQEIDRLLDKISKRGYNSLTAKEKETLKRHSRSAS</sequence>
<evidence type="ECO:0000256" key="6">
    <source>
        <dbReference type="ARBA" id="ARBA00023136"/>
    </source>
</evidence>
<keyword evidence="6 7" id="KW-0472">Membrane</keyword>
<dbReference type="EMBL" id="CP011390">
    <property type="protein sequence ID" value="ANE51328.1"/>
    <property type="molecule type" value="Genomic_DNA"/>
</dbReference>
<reference evidence="11" key="1">
    <citation type="submission" date="2015-01" db="EMBL/GenBank/DDBJ databases">
        <title>Flavisolibacter sp./LCS9/ whole genome sequencing.</title>
        <authorList>
            <person name="Kim M.K."/>
            <person name="Srinivasan S."/>
            <person name="Lee J.-J."/>
        </authorList>
    </citation>
    <scope>NUCLEOTIDE SEQUENCE [LARGE SCALE GENOMIC DNA]</scope>
    <source>
        <strain evidence="11">LCS9</strain>
    </source>
</reference>
<dbReference type="SUPFAM" id="SSF144091">
    <property type="entry name" value="Rhomboid-like"/>
    <property type="match status" value="1"/>
</dbReference>
<dbReference type="PATRIC" id="fig|1492898.3.peg.2850"/>
<dbReference type="GO" id="GO:0004252">
    <property type="term" value="F:serine-type endopeptidase activity"/>
    <property type="evidence" value="ECO:0007669"/>
    <property type="project" value="InterPro"/>
</dbReference>
<dbReference type="InterPro" id="IPR022764">
    <property type="entry name" value="Peptidase_S54_rhomboid_dom"/>
</dbReference>
<dbReference type="AlphaFoldDB" id="A0A172TWI4"/>
<dbReference type="InterPro" id="IPR050925">
    <property type="entry name" value="Rhomboid_protease_S54"/>
</dbReference>
<dbReference type="KEGG" id="fla:SY85_13210"/>
<feature type="transmembrane region" description="Helical" evidence="7">
    <location>
        <begin position="105"/>
        <end position="124"/>
    </location>
</feature>
<keyword evidence="11" id="KW-1185">Reference proteome</keyword>
<dbReference type="PANTHER" id="PTHR43731:SF14">
    <property type="entry name" value="PRESENILIN-ASSOCIATED RHOMBOID-LIKE PROTEIN, MITOCHONDRIAL"/>
    <property type="match status" value="1"/>
</dbReference>
<comment type="subcellular location">
    <subcellularLocation>
        <location evidence="1">Membrane</location>
        <topology evidence="1">Multi-pass membrane protein</topology>
    </subcellularLocation>
</comment>
<proteinExistence type="inferred from homology"/>
<reference evidence="10 11" key="2">
    <citation type="journal article" date="2016" name="Int. J. Syst. Evol. Microbiol.">
        <title>Flavisolibacter tropicus sp. nov., isolated from tropical soil.</title>
        <authorList>
            <person name="Lee J.J."/>
            <person name="Kang M.S."/>
            <person name="Kim G.S."/>
            <person name="Lee C.S."/>
            <person name="Lim S."/>
            <person name="Lee J."/>
            <person name="Roh S.H."/>
            <person name="Kang H."/>
            <person name="Ha J.M."/>
            <person name="Bae S."/>
            <person name="Jung H.Y."/>
            <person name="Kim M.K."/>
        </authorList>
    </citation>
    <scope>NUCLEOTIDE SEQUENCE [LARGE SCALE GENOMIC DNA]</scope>
    <source>
        <strain evidence="10 11">LCS9</strain>
    </source>
</reference>
<dbReference type="Gene3D" id="1.20.1540.10">
    <property type="entry name" value="Rhomboid-like"/>
    <property type="match status" value="1"/>
</dbReference>
<feature type="transmembrane region" description="Helical" evidence="7">
    <location>
        <begin position="191"/>
        <end position="209"/>
    </location>
</feature>
<accession>A0A172TWI4</accession>
<dbReference type="InterPro" id="IPR035952">
    <property type="entry name" value="Rhomboid-like_sf"/>
</dbReference>